<dbReference type="AlphaFoldDB" id="A0ABD1ZPK3"/>
<dbReference type="PANTHER" id="PTHR42684">
    <property type="entry name" value="ADENOSYLMETHIONINE-8-AMINO-7-OXONONANOATE AMINOTRANSFERASE"/>
    <property type="match status" value="1"/>
</dbReference>
<dbReference type="PANTHER" id="PTHR42684:SF3">
    <property type="entry name" value="ADENOSYLMETHIONINE-8-AMINO-7-OXONONANOATE AMINOTRANSFERASE"/>
    <property type="match status" value="1"/>
</dbReference>
<dbReference type="CDD" id="cd03109">
    <property type="entry name" value="DTBS"/>
    <property type="match status" value="1"/>
</dbReference>
<dbReference type="InterPro" id="IPR027417">
    <property type="entry name" value="P-loop_NTPase"/>
</dbReference>
<dbReference type="GO" id="GO:0005739">
    <property type="term" value="C:mitochondrion"/>
    <property type="evidence" value="ECO:0007669"/>
    <property type="project" value="UniProtKB-SubCell"/>
</dbReference>
<keyword evidence="2" id="KW-0032">Aminotransferase</keyword>
<organism evidence="4 5">
    <name type="scientific">Riccia fluitans</name>
    <dbReference type="NCBI Taxonomy" id="41844"/>
    <lineage>
        <taxon>Eukaryota</taxon>
        <taxon>Viridiplantae</taxon>
        <taxon>Streptophyta</taxon>
        <taxon>Embryophyta</taxon>
        <taxon>Marchantiophyta</taxon>
        <taxon>Marchantiopsida</taxon>
        <taxon>Marchantiidae</taxon>
        <taxon>Marchantiales</taxon>
        <taxon>Ricciaceae</taxon>
        <taxon>Riccia</taxon>
    </lineage>
</organism>
<comment type="subcellular location">
    <subcellularLocation>
        <location evidence="1">Mitochondrion</location>
    </subcellularLocation>
</comment>
<evidence type="ECO:0000256" key="2">
    <source>
        <dbReference type="ARBA" id="ARBA00022576"/>
    </source>
</evidence>
<proteinExistence type="predicted"/>
<evidence type="ECO:0000313" key="4">
    <source>
        <dbReference type="EMBL" id="KAL2653202.1"/>
    </source>
</evidence>
<comment type="caution">
    <text evidence="4">The sequence shown here is derived from an EMBL/GenBank/DDBJ whole genome shotgun (WGS) entry which is preliminary data.</text>
</comment>
<dbReference type="InterPro" id="IPR015421">
    <property type="entry name" value="PyrdxlP-dep_Trfase_major"/>
</dbReference>
<keyword evidence="5" id="KW-1185">Reference proteome</keyword>
<dbReference type="Pfam" id="PF13500">
    <property type="entry name" value="AAA_26"/>
    <property type="match status" value="1"/>
</dbReference>
<dbReference type="GO" id="GO:0008483">
    <property type="term" value="F:transaminase activity"/>
    <property type="evidence" value="ECO:0007669"/>
    <property type="project" value="UniProtKB-KW"/>
</dbReference>
<dbReference type="Proteomes" id="UP001605036">
    <property type="component" value="Unassembled WGS sequence"/>
</dbReference>
<dbReference type="SUPFAM" id="SSF52540">
    <property type="entry name" value="P-loop containing nucleoside triphosphate hydrolases"/>
    <property type="match status" value="2"/>
</dbReference>
<dbReference type="PROSITE" id="PS00600">
    <property type="entry name" value="AA_TRANSFER_CLASS_3"/>
    <property type="match status" value="1"/>
</dbReference>
<dbReference type="InterPro" id="IPR049704">
    <property type="entry name" value="Aminotrans_3_PPA_site"/>
</dbReference>
<evidence type="ECO:0000313" key="5">
    <source>
        <dbReference type="Proteomes" id="UP001605036"/>
    </source>
</evidence>
<protein>
    <submittedName>
        <fullName evidence="4">Uncharacterized protein</fullName>
    </submittedName>
</protein>
<name>A0ABD1ZPK3_9MARC</name>
<sequence length="904" mass="99707">MSRLATLFRRSLAKYDRVGIYARSFRKTCPRRLFSHHSGTAAAVFEKCSTEDLSTKIGGENAGLLAAEGVDLSYPAYTIWGSNTGVGKTLLSAGLVGSILSSSEERSRDVLYLKPVQTGFPKDSDSRFVFREVSRMLRNIPNGPPNNVFISKHTLKASPAVHQAVRFKDEVGMEDLGTYEELILEGSRRPNFFINSDEKLTASSRERNHASSASQLMCRTLLAWFDPVSPHYAAQLEGTVVEDSNLIHSILSSLKTCTGNNLRHGSSLEKSGSNKWLIIETAGGVASPGPSGTLQCDLYRPLRLPSILMGDGRLGGISSTISAYETLHLRGYDVEAVVLLDSGLANEIFLTKYLQGRVPVFALPPVPEDINESLSNWFLQSQDCFARVRCVLEKAHMRRLQRLHEMPSKAEKILWWPFTQHTMVPTGDVTVIDSKCADNFSVFKDTAGGKLEQQFDGCASWWTQGPDSRLQPELAKAAGYAGGRYGHVMFPENVHEPALRCAELLLQHMGKGWGRRVYFSDNGSTAIEIALKMAFRKFVTDHKTVLDTVTSSKHIETQRSLKVLALSGSYHGDTLGAMEAQAPTPYTGFLQQPWYSGRGLFLDSPKVFLRNRRWQLHCPDSVLGDSVTEANNADILFESRNDVFSIVRDETSWADIYRAYIRQQLHFHETSNDDVIAALIIEPVIHGAGGMDMVDPLFQRILVSECRLRNIPVIFDEIFAGCWRFGVKSNTELLNCFPDIACYAKLLTGGTVPLAATIASEDVFDAFKGQSKLDALLHGHSYTAHAMGCATAVVALQHFSDPSKNSNLTTDGRLQELWNPELVSAISSHPSVRRVISIGTVFACELEDKNSGYASTSTKGLIQRLRADGIYTRPLGNVVYLMCGPLTSAASCTSLLQVLLRNLG</sequence>
<dbReference type="Gene3D" id="3.40.50.300">
    <property type="entry name" value="P-loop containing nucleotide triphosphate hydrolases"/>
    <property type="match status" value="1"/>
</dbReference>
<evidence type="ECO:0000256" key="1">
    <source>
        <dbReference type="ARBA" id="ARBA00004173"/>
    </source>
</evidence>
<accession>A0ABD1ZPK3</accession>
<evidence type="ECO:0000256" key="3">
    <source>
        <dbReference type="ARBA" id="ARBA00022679"/>
    </source>
</evidence>
<dbReference type="Pfam" id="PF00202">
    <property type="entry name" value="Aminotran_3"/>
    <property type="match status" value="2"/>
</dbReference>
<reference evidence="4 5" key="1">
    <citation type="submission" date="2024-09" db="EMBL/GenBank/DDBJ databases">
        <title>Chromosome-scale assembly of Riccia fluitans.</title>
        <authorList>
            <person name="Paukszto L."/>
            <person name="Sawicki J."/>
            <person name="Karawczyk K."/>
            <person name="Piernik-Szablinska J."/>
            <person name="Szczecinska M."/>
            <person name="Mazdziarz M."/>
        </authorList>
    </citation>
    <scope>NUCLEOTIDE SEQUENCE [LARGE SCALE GENOMIC DNA]</scope>
    <source>
        <strain evidence="4">Rf_01</strain>
        <tissue evidence="4">Aerial parts of the thallus</tissue>
    </source>
</reference>
<keyword evidence="3" id="KW-0808">Transferase</keyword>
<dbReference type="InterPro" id="IPR005814">
    <property type="entry name" value="Aminotrans_3"/>
</dbReference>
<dbReference type="EMBL" id="JBHFFA010000001">
    <property type="protein sequence ID" value="KAL2653202.1"/>
    <property type="molecule type" value="Genomic_DNA"/>
</dbReference>
<dbReference type="SUPFAM" id="SSF53383">
    <property type="entry name" value="PLP-dependent transferases"/>
    <property type="match status" value="1"/>
</dbReference>
<dbReference type="InterPro" id="IPR015424">
    <property type="entry name" value="PyrdxlP-dep_Trfase"/>
</dbReference>
<dbReference type="Gene3D" id="3.40.640.10">
    <property type="entry name" value="Type I PLP-dependent aspartate aminotransferase-like (Major domain)"/>
    <property type="match status" value="1"/>
</dbReference>
<gene>
    <name evidence="4" type="ORF">R1flu_021330</name>
</gene>